<dbReference type="InterPro" id="IPR050177">
    <property type="entry name" value="Lipid_A_modif_metabolic_enz"/>
</dbReference>
<dbReference type="RefSeq" id="WP_136991861.1">
    <property type="nucleotide sequence ID" value="NZ_SZPQ01000033.1"/>
</dbReference>
<sequence>MRKITIIGGSGYIGTRLTEEILNKTKHMQIQVIDRRLSHIFDGVTYVVNDIRKMTKGDLASLLIDSSDVLLLNGLLARACQKDNRKVRYDNYIGLVKVARSVARDTRIHFFSSQAVYDGTVNSGDGHKLLENEEARPLSHYSKYKWMFENYLRSGENIYIIYRLATCFGWRRNFSSDTLLNQIYKSSDKKGDIIIIERKSNYILTSLSITHLAQFVFHILTIKKENTLFHLVSDTKRICDYLKILGKYHPIKFTIMAKENNVNRSIFSSNNYYNSSYDIEEECKIFKETTDVRD</sequence>
<dbReference type="Gene3D" id="3.40.50.720">
    <property type="entry name" value="NAD(P)-binding Rossmann-like Domain"/>
    <property type="match status" value="1"/>
</dbReference>
<dbReference type="SUPFAM" id="SSF51735">
    <property type="entry name" value="NAD(P)-binding Rossmann-fold domains"/>
    <property type="match status" value="1"/>
</dbReference>
<keyword evidence="3" id="KW-1185">Reference proteome</keyword>
<dbReference type="InterPro" id="IPR001509">
    <property type="entry name" value="Epimerase_deHydtase"/>
</dbReference>
<evidence type="ECO:0000313" key="3">
    <source>
        <dbReference type="Proteomes" id="UP000305202"/>
    </source>
</evidence>
<organism evidence="2 3">
    <name type="scientific">Martelella alba</name>
    <dbReference type="NCBI Taxonomy" id="2590451"/>
    <lineage>
        <taxon>Bacteria</taxon>
        <taxon>Pseudomonadati</taxon>
        <taxon>Pseudomonadota</taxon>
        <taxon>Alphaproteobacteria</taxon>
        <taxon>Hyphomicrobiales</taxon>
        <taxon>Aurantimonadaceae</taxon>
        <taxon>Martelella</taxon>
    </lineage>
</organism>
<dbReference type="PANTHER" id="PTHR43245:SF55">
    <property type="entry name" value="NAD(P)-BINDING DOMAIN-CONTAINING PROTEIN"/>
    <property type="match status" value="1"/>
</dbReference>
<proteinExistence type="predicted"/>
<accession>A0ABY2SGX8</accession>
<dbReference type="EMBL" id="SZPQ01000033">
    <property type="protein sequence ID" value="TKI04114.1"/>
    <property type="molecule type" value="Genomic_DNA"/>
</dbReference>
<comment type="caution">
    <text evidence="2">The sequence shown here is derived from an EMBL/GenBank/DDBJ whole genome shotgun (WGS) entry which is preliminary data.</text>
</comment>
<feature type="domain" description="NAD-dependent epimerase/dehydratase" evidence="1">
    <location>
        <begin position="4"/>
        <end position="181"/>
    </location>
</feature>
<name>A0ABY2SGX8_9HYPH</name>
<dbReference type="InterPro" id="IPR036291">
    <property type="entry name" value="NAD(P)-bd_dom_sf"/>
</dbReference>
<dbReference type="Pfam" id="PF01370">
    <property type="entry name" value="Epimerase"/>
    <property type="match status" value="1"/>
</dbReference>
<dbReference type="PANTHER" id="PTHR43245">
    <property type="entry name" value="BIFUNCTIONAL POLYMYXIN RESISTANCE PROTEIN ARNA"/>
    <property type="match status" value="1"/>
</dbReference>
<protein>
    <submittedName>
        <fullName evidence="2">NAD-dependent epimerase/dehydratase family protein</fullName>
    </submittedName>
</protein>
<gene>
    <name evidence="2" type="ORF">FCN80_19320</name>
</gene>
<reference evidence="2 3" key="1">
    <citation type="submission" date="2019-04" db="EMBL/GenBank/DDBJ databases">
        <authorList>
            <person name="Li M."/>
            <person name="Gao C."/>
        </authorList>
    </citation>
    <scope>NUCLEOTIDE SEQUENCE [LARGE SCALE GENOMIC DNA]</scope>
    <source>
        <strain evidence="2 3">BGMRC 2031</strain>
    </source>
</reference>
<dbReference type="Proteomes" id="UP000305202">
    <property type="component" value="Unassembled WGS sequence"/>
</dbReference>
<evidence type="ECO:0000313" key="2">
    <source>
        <dbReference type="EMBL" id="TKI04114.1"/>
    </source>
</evidence>
<evidence type="ECO:0000259" key="1">
    <source>
        <dbReference type="Pfam" id="PF01370"/>
    </source>
</evidence>